<evidence type="ECO:0000313" key="3">
    <source>
        <dbReference type="Proteomes" id="UP000475545"/>
    </source>
</evidence>
<dbReference type="Gene3D" id="3.40.50.10540">
    <property type="entry name" value="Crotonobetainyl-coa:carnitine coa-transferase, domain 1"/>
    <property type="match status" value="1"/>
</dbReference>
<comment type="caution">
    <text evidence="2">The sequence shown here is derived from an EMBL/GenBank/DDBJ whole genome shotgun (WGS) entry which is preliminary data.</text>
</comment>
<dbReference type="Proteomes" id="UP000475545">
    <property type="component" value="Unassembled WGS sequence"/>
</dbReference>
<reference evidence="2 3" key="1">
    <citation type="submission" date="2019-11" db="EMBL/GenBank/DDBJ databases">
        <title>Gordonia sp. nov., a novel actinobacterium isolated from mangrove soil in Hainan.</title>
        <authorList>
            <person name="Huang X."/>
            <person name="Xie Y."/>
            <person name="Chu X."/>
            <person name="Xiao K."/>
        </authorList>
    </citation>
    <scope>NUCLEOTIDE SEQUENCE [LARGE SCALE GENOMIC DNA]</scope>
    <source>
        <strain evidence="2 3">HNM0687</strain>
    </source>
</reference>
<dbReference type="Gene3D" id="3.30.1540.10">
    <property type="entry name" value="formyl-coa transferase, domain 3"/>
    <property type="match status" value="1"/>
</dbReference>
<protein>
    <submittedName>
        <fullName evidence="2">CoA transferase</fullName>
    </submittedName>
</protein>
<dbReference type="InterPro" id="IPR003673">
    <property type="entry name" value="CoA-Trfase_fam_III"/>
</dbReference>
<dbReference type="SUPFAM" id="SSF89796">
    <property type="entry name" value="CoA-transferase family III (CaiB/BaiF)"/>
    <property type="match status" value="1"/>
</dbReference>
<keyword evidence="1 2" id="KW-0808">Transferase</keyword>
<name>A0A6L7GXT7_9ACTN</name>
<dbReference type="EMBL" id="WMBR01000013">
    <property type="protein sequence ID" value="MXP24407.1"/>
    <property type="molecule type" value="Genomic_DNA"/>
</dbReference>
<dbReference type="AlphaFoldDB" id="A0A6L7GXT7"/>
<sequence length="412" mass="44322">MPDRPRARTLRLTWPTCSGDRCPVIDNSAGPPLAGITVIALEQAVAAPLATRHLADLGARVIKIERVGEGDFARNYDDAVHGLASHFVWLNRGKESVELDLKTETGRDVLRRLIARADVFLQNLAPGAAARLGFGAEELRAENPGLVVIDMSGYGDAGPYRDRKAYDMLVQAETGLISVTGTADDAAKTGIPTSDIAAGMYALTSVLSALVRRAITGAGASVAVSMFDATVEWMGHPLYMRLYGDRQTPRSGVGHAAIVPYDRYPTSDGEILIGVQNDRGWRVLIAEVLGRPELADDPRYATNIARVQRRAEVDDLVAAETKRFTTDELDAKLADAGVPAAEIRDLEGVVSHPQLAERNRWRDVGTEVGPVRAVLPPMTFADVELPMGDVPALGQHTAAVLAELAQVEKNEP</sequence>
<accession>A0A6L7GXT7</accession>
<dbReference type="InterPro" id="IPR050483">
    <property type="entry name" value="CoA-transferase_III_domain"/>
</dbReference>
<organism evidence="2 3">
    <name type="scientific">Gordonia mangrovi</name>
    <dbReference type="NCBI Taxonomy" id="2665643"/>
    <lineage>
        <taxon>Bacteria</taxon>
        <taxon>Bacillati</taxon>
        <taxon>Actinomycetota</taxon>
        <taxon>Actinomycetes</taxon>
        <taxon>Mycobacteriales</taxon>
        <taxon>Gordoniaceae</taxon>
        <taxon>Gordonia</taxon>
    </lineage>
</organism>
<gene>
    <name evidence="2" type="ORF">GIY30_24095</name>
</gene>
<evidence type="ECO:0000256" key="1">
    <source>
        <dbReference type="ARBA" id="ARBA00022679"/>
    </source>
</evidence>
<dbReference type="InterPro" id="IPR023606">
    <property type="entry name" value="CoA-Trfase_III_dom_1_sf"/>
</dbReference>
<dbReference type="InterPro" id="IPR044855">
    <property type="entry name" value="CoA-Trfase_III_dom3_sf"/>
</dbReference>
<keyword evidence="3" id="KW-1185">Reference proteome</keyword>
<proteinExistence type="predicted"/>
<dbReference type="PANTHER" id="PTHR48207:SF3">
    <property type="entry name" value="SUCCINATE--HYDROXYMETHYLGLUTARATE COA-TRANSFERASE"/>
    <property type="match status" value="1"/>
</dbReference>
<dbReference type="PANTHER" id="PTHR48207">
    <property type="entry name" value="SUCCINATE--HYDROXYMETHYLGLUTARATE COA-TRANSFERASE"/>
    <property type="match status" value="1"/>
</dbReference>
<dbReference type="Pfam" id="PF02515">
    <property type="entry name" value="CoA_transf_3"/>
    <property type="match status" value="1"/>
</dbReference>
<evidence type="ECO:0000313" key="2">
    <source>
        <dbReference type="EMBL" id="MXP24407.1"/>
    </source>
</evidence>
<dbReference type="GO" id="GO:0008410">
    <property type="term" value="F:CoA-transferase activity"/>
    <property type="evidence" value="ECO:0007669"/>
    <property type="project" value="TreeGrafter"/>
</dbReference>